<dbReference type="Proteomes" id="UP000324575">
    <property type="component" value="Unassembled WGS sequence"/>
</dbReference>
<comment type="caution">
    <text evidence="1">The sequence shown here is derived from an EMBL/GenBank/DDBJ whole genome shotgun (WGS) entry which is preliminary data.</text>
</comment>
<evidence type="ECO:0000313" key="2">
    <source>
        <dbReference type="Proteomes" id="UP000324575"/>
    </source>
</evidence>
<organism evidence="1 2">
    <name type="scientific">Candidatus Ordinivivax streblomastigis</name>
    <dbReference type="NCBI Taxonomy" id="2540710"/>
    <lineage>
        <taxon>Bacteria</taxon>
        <taxon>Pseudomonadati</taxon>
        <taxon>Bacteroidota</taxon>
        <taxon>Bacteroidia</taxon>
        <taxon>Bacteroidales</taxon>
        <taxon>Candidatus Ordinivivax</taxon>
    </lineage>
</organism>
<dbReference type="EMBL" id="SNRX01000009">
    <property type="protein sequence ID" value="KAA6302189.1"/>
    <property type="molecule type" value="Genomic_DNA"/>
</dbReference>
<sequence>MGVATYNLSSELPEQYHGILPDSETLKQLL</sequence>
<name>A0A5M8P183_9BACT</name>
<evidence type="ECO:0000313" key="1">
    <source>
        <dbReference type="EMBL" id="KAA6302189.1"/>
    </source>
</evidence>
<reference evidence="1 2" key="1">
    <citation type="submission" date="2019-03" db="EMBL/GenBank/DDBJ databases">
        <title>Single cell metagenomics reveals metabolic interactions within the superorganism composed of flagellate Streblomastix strix and complex community of Bacteroidetes bacteria on its surface.</title>
        <authorList>
            <person name="Treitli S.C."/>
            <person name="Kolisko M."/>
            <person name="Husnik F."/>
            <person name="Keeling P."/>
            <person name="Hampl V."/>
        </authorList>
    </citation>
    <scope>NUCLEOTIDE SEQUENCE [LARGE SCALE GENOMIC DNA]</scope>
    <source>
        <strain evidence="1">St1</strain>
    </source>
</reference>
<protein>
    <submittedName>
        <fullName evidence="1">Uncharacterized protein</fullName>
    </submittedName>
</protein>
<dbReference type="AlphaFoldDB" id="A0A5M8P183"/>
<accession>A0A5M8P183</accession>
<gene>
    <name evidence="1" type="ORF">EZS26_001549</name>
</gene>
<proteinExistence type="predicted"/>